<evidence type="ECO:0000256" key="1">
    <source>
        <dbReference type="SAM" id="MobiDB-lite"/>
    </source>
</evidence>
<evidence type="ECO:0000313" key="3">
    <source>
        <dbReference type="Proteomes" id="UP000070544"/>
    </source>
</evidence>
<evidence type="ECO:0000313" key="2">
    <source>
        <dbReference type="EMBL" id="KXS19884.1"/>
    </source>
</evidence>
<dbReference type="AlphaFoldDB" id="A0A139AT70"/>
<dbReference type="Proteomes" id="UP000070544">
    <property type="component" value="Unassembled WGS sequence"/>
</dbReference>
<keyword evidence="3" id="KW-1185">Reference proteome</keyword>
<protein>
    <submittedName>
        <fullName evidence="2">Uncharacterized protein</fullName>
    </submittedName>
</protein>
<feature type="region of interest" description="Disordered" evidence="1">
    <location>
        <begin position="1"/>
        <end position="25"/>
    </location>
</feature>
<proteinExistence type="predicted"/>
<name>A0A139AT70_GONPJ</name>
<gene>
    <name evidence="2" type="ORF">M427DRAFT_52725</name>
</gene>
<dbReference type="EMBL" id="KQ965737">
    <property type="protein sequence ID" value="KXS19884.1"/>
    <property type="molecule type" value="Genomic_DNA"/>
</dbReference>
<reference evidence="2 3" key="1">
    <citation type="journal article" date="2015" name="Genome Biol. Evol.">
        <title>Phylogenomic analyses indicate that early fungi evolved digesting cell walls of algal ancestors of land plants.</title>
        <authorList>
            <person name="Chang Y."/>
            <person name="Wang S."/>
            <person name="Sekimoto S."/>
            <person name="Aerts A.L."/>
            <person name="Choi C."/>
            <person name="Clum A."/>
            <person name="LaButti K.M."/>
            <person name="Lindquist E.A."/>
            <person name="Yee Ngan C."/>
            <person name="Ohm R.A."/>
            <person name="Salamov A.A."/>
            <person name="Grigoriev I.V."/>
            <person name="Spatafora J.W."/>
            <person name="Berbee M.L."/>
        </authorList>
    </citation>
    <scope>NUCLEOTIDE SEQUENCE [LARGE SCALE GENOMIC DNA]</scope>
    <source>
        <strain evidence="2 3">JEL478</strain>
    </source>
</reference>
<sequence length="61" mass="7221">MRDSWVQADLEPSHQRGEKYPLPFPLRERPFHPRSRPIPLPWPLQPKEPLTVFAFAIFNVS</sequence>
<organism evidence="2 3">
    <name type="scientific">Gonapodya prolifera (strain JEL478)</name>
    <name type="common">Monoblepharis prolifera</name>
    <dbReference type="NCBI Taxonomy" id="1344416"/>
    <lineage>
        <taxon>Eukaryota</taxon>
        <taxon>Fungi</taxon>
        <taxon>Fungi incertae sedis</taxon>
        <taxon>Chytridiomycota</taxon>
        <taxon>Chytridiomycota incertae sedis</taxon>
        <taxon>Monoblepharidomycetes</taxon>
        <taxon>Monoblepharidales</taxon>
        <taxon>Gonapodyaceae</taxon>
        <taxon>Gonapodya</taxon>
    </lineage>
</organism>
<accession>A0A139AT70</accession>